<feature type="region of interest" description="Disordered" evidence="1">
    <location>
        <begin position="271"/>
        <end position="298"/>
    </location>
</feature>
<dbReference type="AlphaFoldDB" id="A0A7W8YB25"/>
<evidence type="ECO:0000313" key="3">
    <source>
        <dbReference type="Proteomes" id="UP000523863"/>
    </source>
</evidence>
<reference evidence="2 3" key="1">
    <citation type="submission" date="2020-08" db="EMBL/GenBank/DDBJ databases">
        <title>Sequencing the genomes of 1000 actinobacteria strains.</title>
        <authorList>
            <person name="Klenk H.-P."/>
        </authorList>
    </citation>
    <scope>NUCLEOTIDE SEQUENCE [LARGE SCALE GENOMIC DNA]</scope>
    <source>
        <strain evidence="2 3">DSM 23694</strain>
    </source>
</reference>
<accession>A0A7W8YB25</accession>
<evidence type="ECO:0000313" key="2">
    <source>
        <dbReference type="EMBL" id="MBB5597955.1"/>
    </source>
</evidence>
<evidence type="ECO:0000256" key="1">
    <source>
        <dbReference type="SAM" id="MobiDB-lite"/>
    </source>
</evidence>
<feature type="compositionally biased region" description="Polar residues" evidence="1">
    <location>
        <begin position="288"/>
        <end position="298"/>
    </location>
</feature>
<protein>
    <submittedName>
        <fullName evidence="2">Uncharacterized protein</fullName>
    </submittedName>
</protein>
<dbReference type="Proteomes" id="UP000523863">
    <property type="component" value="Unassembled WGS sequence"/>
</dbReference>
<feature type="region of interest" description="Disordered" evidence="1">
    <location>
        <begin position="75"/>
        <end position="130"/>
    </location>
</feature>
<keyword evidence="3" id="KW-1185">Reference proteome</keyword>
<dbReference type="EMBL" id="JACHBL010000001">
    <property type="protein sequence ID" value="MBB5597955.1"/>
    <property type="molecule type" value="Genomic_DNA"/>
</dbReference>
<gene>
    <name evidence="2" type="ORF">BKA12_001035</name>
</gene>
<feature type="compositionally biased region" description="Low complexity" evidence="1">
    <location>
        <begin position="77"/>
        <end position="125"/>
    </location>
</feature>
<sequence>MLGPPDLTSLGAQGAQAPNFVPTYVEAAHNMPENTKEDVVWFKKPAVWISGVAAAVAVGLVLVINPFQPQANNHLPGVSGSPSGASSSSSASSASGTASSTSVSPSGSSGASTSTQASSTNSTSSLPNGLKPAHPDVYWEDSAECKAFDVEKVMVYSFSAKEFEPLNGKPADNPVAGCYGGYATYVSLPDRVLYEKELSDVFTGLYVAKWDGKRWLVNHMDETDGVESLIGLSTYPLTRAFPDPEGRTAAVVIQKTLDDLEVSVDDPEKLLGPNRSAWAPTEPAASTADFNESGVSGNQRSDWKLVTRDRKQDDTIIDELRFFDQYGATAASLTVWSPSPEAECYDPGTTYEILAREDIDLKAKAGALSVALVTSTDESGRELSAVSLVDRNAAKSGKACDLPARIELTNGKSLEFSITPVLGFETANEQQEFLNSQYWTDLVDFAGGLKVK</sequence>
<name>A0A7W8YB25_9MICC</name>
<dbReference type="RefSeq" id="WP_183641224.1">
    <property type="nucleotide sequence ID" value="NZ_JACHBL010000001.1"/>
</dbReference>
<comment type="caution">
    <text evidence="2">The sequence shown here is derived from an EMBL/GenBank/DDBJ whole genome shotgun (WGS) entry which is preliminary data.</text>
</comment>
<proteinExistence type="predicted"/>
<organism evidence="2 3">
    <name type="scientific">Neomicrococcus lactis</name>
    <dbReference type="NCBI Taxonomy" id="732241"/>
    <lineage>
        <taxon>Bacteria</taxon>
        <taxon>Bacillati</taxon>
        <taxon>Actinomycetota</taxon>
        <taxon>Actinomycetes</taxon>
        <taxon>Micrococcales</taxon>
        <taxon>Micrococcaceae</taxon>
        <taxon>Neomicrococcus</taxon>
    </lineage>
</organism>